<protein>
    <recommendedName>
        <fullName evidence="3">Heterokaryon incompatibility domain-containing protein</fullName>
    </recommendedName>
</protein>
<dbReference type="OrthoDB" id="2157530at2759"/>
<evidence type="ECO:0000313" key="2">
    <source>
        <dbReference type="Proteomes" id="UP000184330"/>
    </source>
</evidence>
<organism evidence="1 2">
    <name type="scientific">Phialocephala subalpina</name>
    <dbReference type="NCBI Taxonomy" id="576137"/>
    <lineage>
        <taxon>Eukaryota</taxon>
        <taxon>Fungi</taxon>
        <taxon>Dikarya</taxon>
        <taxon>Ascomycota</taxon>
        <taxon>Pezizomycotina</taxon>
        <taxon>Leotiomycetes</taxon>
        <taxon>Helotiales</taxon>
        <taxon>Mollisiaceae</taxon>
        <taxon>Phialocephala</taxon>
        <taxon>Phialocephala fortinii species complex</taxon>
    </lineage>
</organism>
<name>A0A1L7XR78_9HELO</name>
<proteinExistence type="predicted"/>
<dbReference type="STRING" id="576137.A0A1L7XR78"/>
<accession>A0A1L7XR78</accession>
<dbReference type="PANTHER" id="PTHR24148:SF73">
    <property type="entry name" value="HET DOMAIN PROTEIN (AFU_ORTHOLOGUE AFUA_8G01020)"/>
    <property type="match status" value="1"/>
</dbReference>
<dbReference type="EMBL" id="FJOG01000045">
    <property type="protein sequence ID" value="CZR67562.1"/>
    <property type="molecule type" value="Genomic_DNA"/>
</dbReference>
<gene>
    <name evidence="1" type="ORF">PAC_17461</name>
</gene>
<reference evidence="1 2" key="1">
    <citation type="submission" date="2016-03" db="EMBL/GenBank/DDBJ databases">
        <authorList>
            <person name="Ploux O."/>
        </authorList>
    </citation>
    <scope>NUCLEOTIDE SEQUENCE [LARGE SCALE GENOMIC DNA]</scope>
    <source>
        <strain evidence="1 2">UAMH 11012</strain>
    </source>
</reference>
<evidence type="ECO:0008006" key="3">
    <source>
        <dbReference type="Google" id="ProtNLM"/>
    </source>
</evidence>
<dbReference type="Pfam" id="PF26639">
    <property type="entry name" value="Het-6_barrel"/>
    <property type="match status" value="1"/>
</dbReference>
<evidence type="ECO:0000313" key="1">
    <source>
        <dbReference type="EMBL" id="CZR67562.1"/>
    </source>
</evidence>
<keyword evidence="2" id="KW-1185">Reference proteome</keyword>
<dbReference type="Proteomes" id="UP000184330">
    <property type="component" value="Unassembled WGS sequence"/>
</dbReference>
<dbReference type="AlphaFoldDB" id="A0A1L7XR78"/>
<dbReference type="PANTHER" id="PTHR24148">
    <property type="entry name" value="ANKYRIN REPEAT DOMAIN-CONTAINING PROTEIN 39 HOMOLOG-RELATED"/>
    <property type="match status" value="1"/>
</dbReference>
<sequence>MAVDETDGCPWPELAGIEPRISQDKGFSTPNFIYELANNQHLSEISLYKLLFKHDDTTFARQLSFLRSFLKLPCFTCCTGIWSEVNDSAMTLISAQTMERFRNAISVVSVSRKNFTAGSEPPFYEVLWNFGERKATEPRDLIYGLLGLASSVGSAIAVDYTIPSELVYKRATLLSIEQTGKLHILDHCVDNPLWYMERQLMKITTPLFKASLEFAAVPHEHSNQLTLNGIFSSKIAVVGAMSSLRAMASRYPDWESAFHRTIMNDIFFKENDTSTFHRAGPQEVAQIQNVLRILCNGDMNEIFKTYNMRMMHDHFLFSIIGRAFFITEDGYMGLGLPEVGDEIWALFGGNTPFVLRPSSSEPGCHLLVGDCYVHGLMDGEAMVDVEEKTRTVTLC</sequence>
<dbReference type="InterPro" id="IPR052895">
    <property type="entry name" value="HetReg/Transcr_Mod"/>
</dbReference>